<comment type="caution">
    <text evidence="2">The sequence shown here is derived from an EMBL/GenBank/DDBJ whole genome shotgun (WGS) entry which is preliminary data.</text>
</comment>
<reference evidence="2" key="1">
    <citation type="submission" date="2019-11" db="EMBL/GenBank/DDBJ databases">
        <title>Microbial mats filling the niche in hypersaline microbial mats.</title>
        <authorList>
            <person name="Wong H.L."/>
            <person name="Macleod F.I."/>
            <person name="White R.A. III"/>
            <person name="Burns B.P."/>
        </authorList>
    </citation>
    <scope>NUCLEOTIDE SEQUENCE</scope>
    <source>
        <strain evidence="2">Rbin_158</strain>
    </source>
</reference>
<proteinExistence type="predicted"/>
<protein>
    <submittedName>
        <fullName evidence="2">Cyclic nucleotide-binding domain-containing protein</fullName>
    </submittedName>
</protein>
<evidence type="ECO:0000259" key="1">
    <source>
        <dbReference type="PROSITE" id="PS50042"/>
    </source>
</evidence>
<dbReference type="EMBL" id="WJJP01000531">
    <property type="protein sequence ID" value="MBD3326163.1"/>
    <property type="molecule type" value="Genomic_DNA"/>
</dbReference>
<dbReference type="Pfam" id="PF00027">
    <property type="entry name" value="cNMP_binding"/>
    <property type="match status" value="1"/>
</dbReference>
<dbReference type="Gene3D" id="2.60.120.10">
    <property type="entry name" value="Jelly Rolls"/>
    <property type="match status" value="1"/>
</dbReference>
<dbReference type="PANTHER" id="PTHR45689:SF5">
    <property type="entry name" value="I[[H]] CHANNEL, ISOFORM E"/>
    <property type="match status" value="1"/>
</dbReference>
<feature type="domain" description="Cyclic nucleotide-binding" evidence="1">
    <location>
        <begin position="14"/>
        <end position="115"/>
    </location>
</feature>
<dbReference type="PANTHER" id="PTHR45689">
    <property type="entry name" value="I[[H]] CHANNEL, ISOFORM E"/>
    <property type="match status" value="1"/>
</dbReference>
<dbReference type="InterPro" id="IPR014710">
    <property type="entry name" value="RmlC-like_jellyroll"/>
</dbReference>
<evidence type="ECO:0000313" key="2">
    <source>
        <dbReference type="EMBL" id="MBD3326163.1"/>
    </source>
</evidence>
<organism evidence="2 3">
    <name type="scientific">candidate division KSB3 bacterium</name>
    <dbReference type="NCBI Taxonomy" id="2044937"/>
    <lineage>
        <taxon>Bacteria</taxon>
        <taxon>candidate division KSB3</taxon>
    </lineage>
</organism>
<dbReference type="PROSITE" id="PS50042">
    <property type="entry name" value="CNMP_BINDING_3"/>
    <property type="match status" value="1"/>
</dbReference>
<dbReference type="Proteomes" id="UP000649604">
    <property type="component" value="Unassembled WGS sequence"/>
</dbReference>
<accession>A0A9D5JXU8</accession>
<dbReference type="AlphaFoldDB" id="A0A9D5JXU8"/>
<dbReference type="GO" id="GO:0098855">
    <property type="term" value="C:HCN channel complex"/>
    <property type="evidence" value="ECO:0007669"/>
    <property type="project" value="TreeGrafter"/>
</dbReference>
<evidence type="ECO:0000313" key="3">
    <source>
        <dbReference type="Proteomes" id="UP000649604"/>
    </source>
</evidence>
<dbReference type="SMART" id="SM00100">
    <property type="entry name" value="cNMP"/>
    <property type="match status" value="1"/>
</dbReference>
<gene>
    <name evidence="2" type="ORF">GF339_16370</name>
</gene>
<dbReference type="PROSITE" id="PS00889">
    <property type="entry name" value="CNMP_BINDING_2"/>
    <property type="match status" value="1"/>
</dbReference>
<dbReference type="InterPro" id="IPR018490">
    <property type="entry name" value="cNMP-bd_dom_sf"/>
</dbReference>
<dbReference type="InterPro" id="IPR000595">
    <property type="entry name" value="cNMP-bd_dom"/>
</dbReference>
<dbReference type="InterPro" id="IPR018488">
    <property type="entry name" value="cNMP-bd_CS"/>
</dbReference>
<dbReference type="CDD" id="cd00038">
    <property type="entry name" value="CAP_ED"/>
    <property type="match status" value="1"/>
</dbReference>
<dbReference type="GO" id="GO:0003254">
    <property type="term" value="P:regulation of membrane depolarization"/>
    <property type="evidence" value="ECO:0007669"/>
    <property type="project" value="TreeGrafter"/>
</dbReference>
<dbReference type="GO" id="GO:0035725">
    <property type="term" value="P:sodium ion transmembrane transport"/>
    <property type="evidence" value="ECO:0007669"/>
    <property type="project" value="TreeGrafter"/>
</dbReference>
<dbReference type="SUPFAM" id="SSF51206">
    <property type="entry name" value="cAMP-binding domain-like"/>
    <property type="match status" value="1"/>
</dbReference>
<sequence>MQKERLHILQNMPVFGGIREDILEYLLDMVEIVSVPEGKYFFREGETSNCMFVLEQGKVAVLKSWKGRDYLLMEFGKGDCFGEMSLIDLGPRTASVLALEACSALKLSNTTILRIYQQDLEQFTMIQMNMGREVSRRLRRMDEELFQMRVETQQIREKP</sequence>
<dbReference type="GO" id="GO:0005249">
    <property type="term" value="F:voltage-gated potassium channel activity"/>
    <property type="evidence" value="ECO:0007669"/>
    <property type="project" value="TreeGrafter"/>
</dbReference>
<dbReference type="InterPro" id="IPR051413">
    <property type="entry name" value="K/Na_HCN_channel"/>
</dbReference>
<name>A0A9D5JXU8_9BACT</name>